<feature type="signal peptide" evidence="11">
    <location>
        <begin position="1"/>
        <end position="15"/>
    </location>
</feature>
<dbReference type="GO" id="GO:0020037">
    <property type="term" value="F:heme binding"/>
    <property type="evidence" value="ECO:0007669"/>
    <property type="project" value="InterPro"/>
</dbReference>
<dbReference type="InterPro" id="IPR001128">
    <property type="entry name" value="Cyt_P450"/>
</dbReference>
<comment type="cofactor">
    <cofactor evidence="1 9">
        <name>heme</name>
        <dbReference type="ChEBI" id="CHEBI:30413"/>
    </cofactor>
</comment>
<dbReference type="PANTHER" id="PTHR46300">
    <property type="entry name" value="P450, PUTATIVE (EUROFUNG)-RELATED-RELATED"/>
    <property type="match status" value="1"/>
</dbReference>
<name>A0A4S8KSR3_DENBC</name>
<dbReference type="InterPro" id="IPR036396">
    <property type="entry name" value="Cyt_P450_sf"/>
</dbReference>
<evidence type="ECO:0000313" key="12">
    <source>
        <dbReference type="EMBL" id="THU78862.1"/>
    </source>
</evidence>
<gene>
    <name evidence="12" type="ORF">K435DRAFT_845634</name>
</gene>
<dbReference type="Proteomes" id="UP000297245">
    <property type="component" value="Unassembled WGS sequence"/>
</dbReference>
<evidence type="ECO:0000313" key="13">
    <source>
        <dbReference type="Proteomes" id="UP000297245"/>
    </source>
</evidence>
<protein>
    <submittedName>
        <fullName evidence="12">Cytochrome P450</fullName>
    </submittedName>
</protein>
<dbReference type="InterPro" id="IPR002401">
    <property type="entry name" value="Cyt_P450_E_grp-I"/>
</dbReference>
<evidence type="ECO:0000256" key="3">
    <source>
        <dbReference type="ARBA" id="ARBA00010617"/>
    </source>
</evidence>
<dbReference type="Gene3D" id="1.10.630.10">
    <property type="entry name" value="Cytochrome P450"/>
    <property type="match status" value="1"/>
</dbReference>
<evidence type="ECO:0000256" key="11">
    <source>
        <dbReference type="SAM" id="SignalP"/>
    </source>
</evidence>
<comment type="pathway">
    <text evidence="2">Secondary metabolite biosynthesis.</text>
</comment>
<evidence type="ECO:0000256" key="4">
    <source>
        <dbReference type="ARBA" id="ARBA00022617"/>
    </source>
</evidence>
<feature type="binding site" description="axial binding residue" evidence="9">
    <location>
        <position position="521"/>
    </location>
    <ligand>
        <name>heme</name>
        <dbReference type="ChEBI" id="CHEBI:30413"/>
    </ligand>
    <ligandPart>
        <name>Fe</name>
        <dbReference type="ChEBI" id="CHEBI:18248"/>
    </ligandPart>
</feature>
<keyword evidence="7 9" id="KW-0408">Iron</keyword>
<dbReference type="PRINTS" id="PR00463">
    <property type="entry name" value="EP450I"/>
</dbReference>
<accession>A0A4S8KSR3</accession>
<dbReference type="EMBL" id="ML180119">
    <property type="protein sequence ID" value="THU78862.1"/>
    <property type="molecule type" value="Genomic_DNA"/>
</dbReference>
<dbReference type="PROSITE" id="PS00086">
    <property type="entry name" value="CYTOCHROME_P450"/>
    <property type="match status" value="1"/>
</dbReference>
<dbReference type="OrthoDB" id="2789670at2759"/>
<dbReference type="GO" id="GO:0016705">
    <property type="term" value="F:oxidoreductase activity, acting on paired donors, with incorporation or reduction of molecular oxygen"/>
    <property type="evidence" value="ECO:0007669"/>
    <property type="project" value="InterPro"/>
</dbReference>
<dbReference type="AlphaFoldDB" id="A0A4S8KSR3"/>
<dbReference type="GO" id="GO:0004497">
    <property type="term" value="F:monooxygenase activity"/>
    <property type="evidence" value="ECO:0007669"/>
    <property type="project" value="UniProtKB-KW"/>
</dbReference>
<evidence type="ECO:0000256" key="9">
    <source>
        <dbReference type="PIRSR" id="PIRSR602401-1"/>
    </source>
</evidence>
<keyword evidence="4 9" id="KW-0349">Heme</keyword>
<evidence type="ECO:0000256" key="1">
    <source>
        <dbReference type="ARBA" id="ARBA00001971"/>
    </source>
</evidence>
<evidence type="ECO:0000256" key="10">
    <source>
        <dbReference type="RuleBase" id="RU000461"/>
    </source>
</evidence>
<proteinExistence type="inferred from homology"/>
<dbReference type="InterPro" id="IPR017972">
    <property type="entry name" value="Cyt_P450_CS"/>
</dbReference>
<reference evidence="12 13" key="1">
    <citation type="journal article" date="2019" name="Nat. Ecol. Evol.">
        <title>Megaphylogeny resolves global patterns of mushroom evolution.</title>
        <authorList>
            <person name="Varga T."/>
            <person name="Krizsan K."/>
            <person name="Foldi C."/>
            <person name="Dima B."/>
            <person name="Sanchez-Garcia M."/>
            <person name="Sanchez-Ramirez S."/>
            <person name="Szollosi G.J."/>
            <person name="Szarkandi J.G."/>
            <person name="Papp V."/>
            <person name="Albert L."/>
            <person name="Andreopoulos W."/>
            <person name="Angelini C."/>
            <person name="Antonin V."/>
            <person name="Barry K.W."/>
            <person name="Bougher N.L."/>
            <person name="Buchanan P."/>
            <person name="Buyck B."/>
            <person name="Bense V."/>
            <person name="Catcheside P."/>
            <person name="Chovatia M."/>
            <person name="Cooper J."/>
            <person name="Damon W."/>
            <person name="Desjardin D."/>
            <person name="Finy P."/>
            <person name="Geml J."/>
            <person name="Haridas S."/>
            <person name="Hughes K."/>
            <person name="Justo A."/>
            <person name="Karasinski D."/>
            <person name="Kautmanova I."/>
            <person name="Kiss B."/>
            <person name="Kocsube S."/>
            <person name="Kotiranta H."/>
            <person name="LaButti K.M."/>
            <person name="Lechner B.E."/>
            <person name="Liimatainen K."/>
            <person name="Lipzen A."/>
            <person name="Lukacs Z."/>
            <person name="Mihaltcheva S."/>
            <person name="Morgado L.N."/>
            <person name="Niskanen T."/>
            <person name="Noordeloos M.E."/>
            <person name="Ohm R.A."/>
            <person name="Ortiz-Santana B."/>
            <person name="Ovrebo C."/>
            <person name="Racz N."/>
            <person name="Riley R."/>
            <person name="Savchenko A."/>
            <person name="Shiryaev A."/>
            <person name="Soop K."/>
            <person name="Spirin V."/>
            <person name="Szebenyi C."/>
            <person name="Tomsovsky M."/>
            <person name="Tulloss R.E."/>
            <person name="Uehling J."/>
            <person name="Grigoriev I.V."/>
            <person name="Vagvolgyi C."/>
            <person name="Papp T."/>
            <person name="Martin F.M."/>
            <person name="Miettinen O."/>
            <person name="Hibbett D.S."/>
            <person name="Nagy L.G."/>
        </authorList>
    </citation>
    <scope>NUCLEOTIDE SEQUENCE [LARGE SCALE GENOMIC DNA]</scope>
    <source>
        <strain evidence="12 13">CBS 962.96</strain>
    </source>
</reference>
<sequence>MIPLLLLFALVVVVAVRVFRAPRTPSIPLPPGPKPVPILGNILDLTPKELWLRATSWSKHYGELVYLHVFGQPLIFINSPAALSALLDGRGALYADKPHLTMVNDLCGCENMVAFTGYGPQSKRQRRLMNMAFSTTRIPAYHPLIERETHLFLKRLISIPKDAEGNQLTPEQAQVNHIPLIRRYAGQLTLSVIYGYQAEEHNDPFLNLAEECVDILSNKIASGGGIWPVDIIPVLRHLPEWMPGAGFLKKAREWKAKMNEFVDEPYQWVKECMKNNTHQPSFCSTLLEDQEFNPAAAAAAAVASSGSSRPRAYSKVSSSPVIKVTPDISQFEFDLKWTANSMYSASGDTTITTLQHFLMAMLLHPEVLEKAQAEIDSVVGSDRLPTFSDRPNLKYCEAVMSEVWRWGVVVPLNLPHRLTEDDIYTPAPCPANPNPVPVLLPKGSIVFGNIWSVMRSEELFDRPDEFRPERYLLSPEETTLLSAPSSTSDDEKTKAARENLLKQRKIRDPRTWVFGFGRRQCPGRNLVEDSIWLVLVCLMASMNITRPLSENGESELKGFWPSTVASSSSSSSEKSERPLPAYMANGARLGAGEDLYAFAPGSSSSSTTFKGQGKVSPLGAVEGVRFENSVFRQPTAFRVDIRPRSEAALGLVLGEGDD</sequence>
<dbReference type="CDD" id="cd11065">
    <property type="entry name" value="CYP64-like"/>
    <property type="match status" value="1"/>
</dbReference>
<evidence type="ECO:0000256" key="7">
    <source>
        <dbReference type="ARBA" id="ARBA00023004"/>
    </source>
</evidence>
<dbReference type="PANTHER" id="PTHR46300:SF7">
    <property type="entry name" value="P450, PUTATIVE (EUROFUNG)-RELATED"/>
    <property type="match status" value="1"/>
</dbReference>
<organism evidence="12 13">
    <name type="scientific">Dendrothele bispora (strain CBS 962.96)</name>
    <dbReference type="NCBI Taxonomy" id="1314807"/>
    <lineage>
        <taxon>Eukaryota</taxon>
        <taxon>Fungi</taxon>
        <taxon>Dikarya</taxon>
        <taxon>Basidiomycota</taxon>
        <taxon>Agaricomycotina</taxon>
        <taxon>Agaricomycetes</taxon>
        <taxon>Agaricomycetidae</taxon>
        <taxon>Agaricales</taxon>
        <taxon>Agaricales incertae sedis</taxon>
        <taxon>Dendrothele</taxon>
    </lineage>
</organism>
<feature type="chain" id="PRO_5020566410" evidence="11">
    <location>
        <begin position="16"/>
        <end position="658"/>
    </location>
</feature>
<dbReference type="Pfam" id="PF00067">
    <property type="entry name" value="p450"/>
    <property type="match status" value="2"/>
</dbReference>
<keyword evidence="11" id="KW-0732">Signal</keyword>
<keyword evidence="6 10" id="KW-0560">Oxidoreductase</keyword>
<dbReference type="GO" id="GO:0005506">
    <property type="term" value="F:iron ion binding"/>
    <property type="evidence" value="ECO:0007669"/>
    <property type="project" value="InterPro"/>
</dbReference>
<keyword evidence="8 10" id="KW-0503">Monooxygenase</keyword>
<keyword evidence="5 9" id="KW-0479">Metal-binding</keyword>
<dbReference type="SUPFAM" id="SSF48264">
    <property type="entry name" value="Cytochrome P450"/>
    <property type="match status" value="1"/>
</dbReference>
<evidence type="ECO:0000256" key="6">
    <source>
        <dbReference type="ARBA" id="ARBA00023002"/>
    </source>
</evidence>
<evidence type="ECO:0000256" key="2">
    <source>
        <dbReference type="ARBA" id="ARBA00005179"/>
    </source>
</evidence>
<evidence type="ECO:0000256" key="5">
    <source>
        <dbReference type="ARBA" id="ARBA00022723"/>
    </source>
</evidence>
<comment type="similarity">
    <text evidence="3 10">Belongs to the cytochrome P450 family.</text>
</comment>
<evidence type="ECO:0000256" key="8">
    <source>
        <dbReference type="ARBA" id="ARBA00023033"/>
    </source>
</evidence>
<keyword evidence="13" id="KW-1185">Reference proteome</keyword>
<dbReference type="InterPro" id="IPR050364">
    <property type="entry name" value="Cytochrome_P450_fung"/>
</dbReference>